<evidence type="ECO:0000313" key="4">
    <source>
        <dbReference type="Proteomes" id="UP001266305"/>
    </source>
</evidence>
<comment type="caution">
    <text evidence="3">The sequence shown here is derived from an EMBL/GenBank/DDBJ whole genome shotgun (WGS) entry which is preliminary data.</text>
</comment>
<dbReference type="PANTHER" id="PTHR13589:SF14">
    <property type="entry name" value="CREB-REGULATED TRANSCRIPTION COACTIVATOR 1"/>
    <property type="match status" value="1"/>
</dbReference>
<protein>
    <recommendedName>
        <fullName evidence="2">Transducer of regulated CREB activity middle domain-containing protein</fullName>
    </recommendedName>
</protein>
<dbReference type="PANTHER" id="PTHR13589">
    <property type="entry name" value="CREB-REGULATED TRANSCRIPTION COACTIVATOR"/>
    <property type="match status" value="1"/>
</dbReference>
<feature type="compositionally biased region" description="Low complexity" evidence="1">
    <location>
        <begin position="59"/>
        <end position="68"/>
    </location>
</feature>
<evidence type="ECO:0000256" key="1">
    <source>
        <dbReference type="SAM" id="MobiDB-lite"/>
    </source>
</evidence>
<dbReference type="Pfam" id="PF12885">
    <property type="entry name" value="TORC_M"/>
    <property type="match status" value="1"/>
</dbReference>
<proteinExistence type="predicted"/>
<evidence type="ECO:0000259" key="2">
    <source>
        <dbReference type="Pfam" id="PF12885"/>
    </source>
</evidence>
<dbReference type="InterPro" id="IPR024784">
    <property type="entry name" value="TORC_M"/>
</dbReference>
<accession>A0ABQ9TSK8</accession>
<sequence length="145" mass="14734">MSSPPASFWPFPSIFPSADQENTTALIPATHNTGGSLPDLTNIHFPSPLPTPLDPEEPTFPSLSSSSSTGNLAANLTHLGIGGAGQAPGTAVTCFPQEPPPVAALIAEASQLLCPFPAILNLLVPPSGPGLTWALPLGSQPPPQS</sequence>
<reference evidence="3 4" key="1">
    <citation type="submission" date="2023-05" db="EMBL/GenBank/DDBJ databases">
        <title>B98-5 Cell Line De Novo Hybrid Assembly: An Optical Mapping Approach.</title>
        <authorList>
            <person name="Kananen K."/>
            <person name="Auerbach J.A."/>
            <person name="Kautto E."/>
            <person name="Blachly J.S."/>
        </authorList>
    </citation>
    <scope>NUCLEOTIDE SEQUENCE [LARGE SCALE GENOMIC DNA]</scope>
    <source>
        <strain evidence="3">B95-8</strain>
        <tissue evidence="3">Cell line</tissue>
    </source>
</reference>
<dbReference type="EMBL" id="JASSZA010000019">
    <property type="protein sequence ID" value="KAK2087762.1"/>
    <property type="molecule type" value="Genomic_DNA"/>
</dbReference>
<dbReference type="InterPro" id="IPR024786">
    <property type="entry name" value="TORC"/>
</dbReference>
<feature type="region of interest" description="Disordered" evidence="1">
    <location>
        <begin position="29"/>
        <end position="71"/>
    </location>
</feature>
<evidence type="ECO:0000313" key="3">
    <source>
        <dbReference type="EMBL" id="KAK2087762.1"/>
    </source>
</evidence>
<gene>
    <name evidence="3" type="ORF">P7K49_033669</name>
</gene>
<dbReference type="Proteomes" id="UP001266305">
    <property type="component" value="Unassembled WGS sequence"/>
</dbReference>
<feature type="domain" description="Transducer of regulated CREB activity middle" evidence="2">
    <location>
        <begin position="13"/>
        <end position="83"/>
    </location>
</feature>
<name>A0ABQ9TSK8_SAGOE</name>
<organism evidence="3 4">
    <name type="scientific">Saguinus oedipus</name>
    <name type="common">Cotton-top tamarin</name>
    <name type="synonym">Oedipomidas oedipus</name>
    <dbReference type="NCBI Taxonomy" id="9490"/>
    <lineage>
        <taxon>Eukaryota</taxon>
        <taxon>Metazoa</taxon>
        <taxon>Chordata</taxon>
        <taxon>Craniata</taxon>
        <taxon>Vertebrata</taxon>
        <taxon>Euteleostomi</taxon>
        <taxon>Mammalia</taxon>
        <taxon>Eutheria</taxon>
        <taxon>Euarchontoglires</taxon>
        <taxon>Primates</taxon>
        <taxon>Haplorrhini</taxon>
        <taxon>Platyrrhini</taxon>
        <taxon>Cebidae</taxon>
        <taxon>Callitrichinae</taxon>
        <taxon>Saguinus</taxon>
    </lineage>
</organism>
<keyword evidence="4" id="KW-1185">Reference proteome</keyword>